<dbReference type="EMBL" id="CP017157">
    <property type="protein sequence ID" value="AOP48537.1"/>
    <property type="molecule type" value="Genomic_DNA"/>
</dbReference>
<dbReference type="AlphaFoldDB" id="A0A1D7VP56"/>
<accession>A0A1D7VP56</accession>
<dbReference type="Proteomes" id="UP000094094">
    <property type="component" value="Chromosome"/>
</dbReference>
<protein>
    <submittedName>
        <fullName evidence="2">Uncharacterized protein</fullName>
    </submittedName>
</protein>
<dbReference type="OrthoDB" id="4320231at2"/>
<evidence type="ECO:0000313" key="3">
    <source>
        <dbReference type="Proteomes" id="UP000094094"/>
    </source>
</evidence>
<name>A0A1D7VP56_9ACTN</name>
<keyword evidence="3" id="KW-1185">Reference proteome</keyword>
<proteinExistence type="predicted"/>
<sequence>MKKLIATAFAVALFGAGGAGIASAAPATPAPSSGHGITTTFHCPPPRGTFTLTADAWVTGQYTWYYGRQGCTHTP</sequence>
<dbReference type="KEGG" id="slc:SL103_21925"/>
<feature type="signal peptide" evidence="1">
    <location>
        <begin position="1"/>
        <end position="24"/>
    </location>
</feature>
<reference evidence="2 3" key="1">
    <citation type="submission" date="2016-09" db="EMBL/GenBank/DDBJ databases">
        <title>Complete genome sequencing of Streptomyces lydicus 103 and metabolic pathways analysis of antibiotic biosynthesis.</title>
        <authorList>
            <person name="Jia N."/>
            <person name="Ding M.-Z."/>
            <person name="Gao F."/>
            <person name="Yuan Y.-J."/>
        </authorList>
    </citation>
    <scope>NUCLEOTIDE SEQUENCE [LARGE SCALE GENOMIC DNA]</scope>
    <source>
        <strain evidence="2 3">103</strain>
    </source>
</reference>
<evidence type="ECO:0000256" key="1">
    <source>
        <dbReference type="SAM" id="SignalP"/>
    </source>
</evidence>
<dbReference type="RefSeq" id="WP_069570662.1">
    <property type="nucleotide sequence ID" value="NZ_CP017157.1"/>
</dbReference>
<keyword evidence="1" id="KW-0732">Signal</keyword>
<gene>
    <name evidence="2" type="ORF">SL103_21925</name>
</gene>
<evidence type="ECO:0000313" key="2">
    <source>
        <dbReference type="EMBL" id="AOP48537.1"/>
    </source>
</evidence>
<organism evidence="2 3">
    <name type="scientific">Streptomyces lydicus</name>
    <dbReference type="NCBI Taxonomy" id="47763"/>
    <lineage>
        <taxon>Bacteria</taxon>
        <taxon>Bacillati</taxon>
        <taxon>Actinomycetota</taxon>
        <taxon>Actinomycetes</taxon>
        <taxon>Kitasatosporales</taxon>
        <taxon>Streptomycetaceae</taxon>
        <taxon>Streptomyces</taxon>
    </lineage>
</organism>
<feature type="chain" id="PRO_5009101130" evidence="1">
    <location>
        <begin position="25"/>
        <end position="75"/>
    </location>
</feature>